<dbReference type="EMBL" id="JADAZL010000002">
    <property type="protein sequence ID" value="MBE2164316.1"/>
    <property type="molecule type" value="Genomic_DNA"/>
</dbReference>
<organism evidence="2 3">
    <name type="scientific">Acinetobacter oleivorans</name>
    <dbReference type="NCBI Taxonomy" id="1148157"/>
    <lineage>
        <taxon>Bacteria</taxon>
        <taxon>Pseudomonadati</taxon>
        <taxon>Pseudomonadota</taxon>
        <taxon>Gammaproteobacteria</taxon>
        <taxon>Moraxellales</taxon>
        <taxon>Moraxellaceae</taxon>
        <taxon>Acinetobacter</taxon>
    </lineage>
</organism>
<feature type="transmembrane region" description="Helical" evidence="1">
    <location>
        <begin position="16"/>
        <end position="38"/>
    </location>
</feature>
<dbReference type="Proteomes" id="UP000619170">
    <property type="component" value="Unassembled WGS sequence"/>
</dbReference>
<dbReference type="RefSeq" id="WP_192834005.1">
    <property type="nucleotide sequence ID" value="NZ_JADAZL010000002.1"/>
</dbReference>
<gene>
    <name evidence="2" type="ORF">IIQ43_07170</name>
</gene>
<evidence type="ECO:0000313" key="3">
    <source>
        <dbReference type="Proteomes" id="UP000619170"/>
    </source>
</evidence>
<keyword evidence="1" id="KW-0472">Membrane</keyword>
<sequence>MKKININLYQKNNDNLLLATFVVMVCLIIFLSMILFTIRKEYTSQNKLWTANIELYEQHQISDRNLEKKEVPVSQMSLKDLDQLMSVRSSKLNFDRLRYSLDGILEIEGSCPELMDLTGFIDAAQTLKINLQIKRVARAESGLIEFELEKK</sequence>
<reference evidence="3" key="2">
    <citation type="submission" date="2023-07" db="EMBL/GenBank/DDBJ databases">
        <title>Acinetobacter oleivorans assembled AC1583.</title>
        <authorList>
            <person name="Yeo C.C."/>
        </authorList>
    </citation>
    <scope>NUCLEOTIDE SEQUENCE [LARGE SCALE GENOMIC DNA]</scope>
    <source>
        <strain evidence="3">AC1583</strain>
    </source>
</reference>
<protein>
    <submittedName>
        <fullName evidence="2">Uncharacterized protein</fullName>
    </submittedName>
</protein>
<keyword evidence="1" id="KW-0812">Transmembrane</keyword>
<evidence type="ECO:0000256" key="1">
    <source>
        <dbReference type="SAM" id="Phobius"/>
    </source>
</evidence>
<reference evidence="2 3" key="1">
    <citation type="submission" date="2020-10" db="EMBL/GenBank/DDBJ databases">
        <authorList>
            <person name="Mohd Rani F."/>
        </authorList>
    </citation>
    <scope>NUCLEOTIDE SEQUENCE [LARGE SCALE GENOMIC DNA]</scope>
    <source>
        <strain evidence="2 3">AC1583</strain>
    </source>
</reference>
<proteinExistence type="predicted"/>
<accession>A0ABR9NHE1</accession>
<comment type="caution">
    <text evidence="2">The sequence shown here is derived from an EMBL/GenBank/DDBJ whole genome shotgun (WGS) entry which is preliminary data.</text>
</comment>
<keyword evidence="1" id="KW-1133">Transmembrane helix</keyword>
<keyword evidence="3" id="KW-1185">Reference proteome</keyword>
<name>A0ABR9NHE1_9GAMM</name>
<evidence type="ECO:0000313" key="2">
    <source>
        <dbReference type="EMBL" id="MBE2164316.1"/>
    </source>
</evidence>